<dbReference type="AlphaFoldDB" id="A0A016UUX2"/>
<dbReference type="EMBL" id="JARK01001361">
    <property type="protein sequence ID" value="EYC19234.1"/>
    <property type="molecule type" value="Genomic_DNA"/>
</dbReference>
<gene>
    <name evidence="1" type="primary">Acey_s0025.g1254</name>
    <name evidence="1" type="ORF">Y032_0025g1254</name>
</gene>
<name>A0A016UUX2_9BILA</name>
<organism evidence="1 2">
    <name type="scientific">Ancylostoma ceylanicum</name>
    <dbReference type="NCBI Taxonomy" id="53326"/>
    <lineage>
        <taxon>Eukaryota</taxon>
        <taxon>Metazoa</taxon>
        <taxon>Ecdysozoa</taxon>
        <taxon>Nematoda</taxon>
        <taxon>Chromadorea</taxon>
        <taxon>Rhabditida</taxon>
        <taxon>Rhabditina</taxon>
        <taxon>Rhabditomorpha</taxon>
        <taxon>Strongyloidea</taxon>
        <taxon>Ancylostomatidae</taxon>
        <taxon>Ancylostomatinae</taxon>
        <taxon>Ancylostoma</taxon>
    </lineage>
</organism>
<accession>A0A016UUX2</accession>
<proteinExistence type="predicted"/>
<evidence type="ECO:0000313" key="1">
    <source>
        <dbReference type="EMBL" id="EYC19234.1"/>
    </source>
</evidence>
<evidence type="ECO:0000313" key="2">
    <source>
        <dbReference type="Proteomes" id="UP000024635"/>
    </source>
</evidence>
<protein>
    <submittedName>
        <fullName evidence="1">Uncharacterized protein</fullName>
    </submittedName>
</protein>
<sequence>MFPEHRDCSQQIISIRRVKMADQTFQALMNNVCSIAEWLGLQTTDTKSRYQVQRRLEETTNDVTAFAIQ</sequence>
<reference evidence="2" key="1">
    <citation type="journal article" date="2015" name="Nat. Genet.">
        <title>The genome and transcriptome of the zoonotic hookworm Ancylostoma ceylanicum identify infection-specific gene families.</title>
        <authorList>
            <person name="Schwarz E.M."/>
            <person name="Hu Y."/>
            <person name="Antoshechkin I."/>
            <person name="Miller M.M."/>
            <person name="Sternberg P.W."/>
            <person name="Aroian R.V."/>
        </authorList>
    </citation>
    <scope>NUCLEOTIDE SEQUENCE</scope>
    <source>
        <strain evidence="2">HY135</strain>
    </source>
</reference>
<keyword evidence="2" id="KW-1185">Reference proteome</keyword>
<dbReference type="Proteomes" id="UP000024635">
    <property type="component" value="Unassembled WGS sequence"/>
</dbReference>
<comment type="caution">
    <text evidence="1">The sequence shown here is derived from an EMBL/GenBank/DDBJ whole genome shotgun (WGS) entry which is preliminary data.</text>
</comment>